<keyword evidence="6" id="KW-1185">Reference proteome</keyword>
<accession>A0A5N5QVQ0</accession>
<evidence type="ECO:0000256" key="1">
    <source>
        <dbReference type="ARBA" id="ARBA00022801"/>
    </source>
</evidence>
<dbReference type="InterPro" id="IPR025887">
    <property type="entry name" value="Glyco_hydro_31_N_dom"/>
</dbReference>
<protein>
    <submittedName>
        <fullName evidence="5">Alpha-glucosidase</fullName>
    </submittedName>
</protein>
<keyword evidence="3" id="KW-0326">Glycosidase</keyword>
<evidence type="ECO:0000259" key="4">
    <source>
        <dbReference type="Pfam" id="PF13802"/>
    </source>
</evidence>
<dbReference type="PANTHER" id="PTHR22762">
    <property type="entry name" value="ALPHA-GLUCOSIDASE"/>
    <property type="match status" value="1"/>
</dbReference>
<sequence>MHLYSLAQPSLPPSPGVVDLVVFAMKTALLTTLSLVGTALSSSGSPEANVLSLASRDTNPDSCKGYTAKNVRTNSNGLTADLTLAANCGIYGPDIQQLKLEVTYEDNDRVHVKIGDAAGKRYQVPEDVFPRSKSRVTASSANLVFKYVPSPFSFSVSRKKTGEVLFDTKGSTLVFEEQYLRLKTAVPNNANIYGLGEHTNSFRLDPSNTTRTLWNRDAYGVAPGTNLYGAHPIYFEHRSTGTHAVLLLNSNGMDVKLRPGSLEYNTIGGILDLYFIGGNEGKSTPADVSRGYAKLVRITFTWFTV</sequence>
<dbReference type="SUPFAM" id="SSF74650">
    <property type="entry name" value="Galactose mutarotase-like"/>
    <property type="match status" value="1"/>
</dbReference>
<feature type="domain" description="Glycoside hydrolase family 31 N-terminal" evidence="4">
    <location>
        <begin position="131"/>
        <end position="252"/>
    </location>
</feature>
<dbReference type="GO" id="GO:0004553">
    <property type="term" value="F:hydrolase activity, hydrolyzing O-glycosyl compounds"/>
    <property type="evidence" value="ECO:0007669"/>
    <property type="project" value="TreeGrafter"/>
</dbReference>
<proteinExistence type="predicted"/>
<dbReference type="Pfam" id="PF13802">
    <property type="entry name" value="Gal_mutarotas_2"/>
    <property type="match status" value="1"/>
</dbReference>
<dbReference type="InterPro" id="IPR011013">
    <property type="entry name" value="Gal_mutarotase_sf_dom"/>
</dbReference>
<evidence type="ECO:0000313" key="6">
    <source>
        <dbReference type="Proteomes" id="UP000383932"/>
    </source>
</evidence>
<keyword evidence="2" id="KW-0325">Glycoprotein</keyword>
<reference evidence="5 6" key="1">
    <citation type="journal article" date="2019" name="Fungal Biol. Biotechnol.">
        <title>Draft genome sequence of fastidious pathogen Ceratobasidium theobromae, which causes vascular-streak dieback in Theobroma cacao.</title>
        <authorList>
            <person name="Ali S.S."/>
            <person name="Asman A."/>
            <person name="Shao J."/>
            <person name="Firmansyah A.P."/>
            <person name="Susilo A.W."/>
            <person name="Rosmana A."/>
            <person name="McMahon P."/>
            <person name="Junaid M."/>
            <person name="Guest D."/>
            <person name="Kheng T.Y."/>
            <person name="Meinhardt L.W."/>
            <person name="Bailey B.A."/>
        </authorList>
    </citation>
    <scope>NUCLEOTIDE SEQUENCE [LARGE SCALE GENOMIC DNA]</scope>
    <source>
        <strain evidence="5 6">CT2</strain>
    </source>
</reference>
<evidence type="ECO:0000313" key="5">
    <source>
        <dbReference type="EMBL" id="KAB5595830.1"/>
    </source>
</evidence>
<gene>
    <name evidence="5" type="ORF">CTheo_594</name>
</gene>
<dbReference type="AlphaFoldDB" id="A0A5N5QVQ0"/>
<dbReference type="PANTHER" id="PTHR22762:SF67">
    <property type="entry name" value="ALPHA_BETA-GLUCOSIDASE AGDC-RELATED"/>
    <property type="match status" value="1"/>
</dbReference>
<dbReference type="CDD" id="cd14752">
    <property type="entry name" value="GH31_N"/>
    <property type="match status" value="1"/>
</dbReference>
<keyword evidence="1" id="KW-0378">Hydrolase</keyword>
<comment type="caution">
    <text evidence="5">The sequence shown here is derived from an EMBL/GenBank/DDBJ whole genome shotgun (WGS) entry which is preliminary data.</text>
</comment>
<name>A0A5N5QVQ0_9AGAM</name>
<dbReference type="GO" id="GO:0030246">
    <property type="term" value="F:carbohydrate binding"/>
    <property type="evidence" value="ECO:0007669"/>
    <property type="project" value="InterPro"/>
</dbReference>
<dbReference type="Proteomes" id="UP000383932">
    <property type="component" value="Unassembled WGS sequence"/>
</dbReference>
<evidence type="ECO:0000256" key="2">
    <source>
        <dbReference type="ARBA" id="ARBA00023180"/>
    </source>
</evidence>
<dbReference type="OrthoDB" id="5839090at2759"/>
<dbReference type="GO" id="GO:0005975">
    <property type="term" value="P:carbohydrate metabolic process"/>
    <property type="evidence" value="ECO:0007669"/>
    <property type="project" value="InterPro"/>
</dbReference>
<dbReference type="Gene3D" id="2.60.40.1760">
    <property type="entry name" value="glycosyl hydrolase (family 31)"/>
    <property type="match status" value="1"/>
</dbReference>
<dbReference type="EMBL" id="SSOP01000005">
    <property type="protein sequence ID" value="KAB5595830.1"/>
    <property type="molecule type" value="Genomic_DNA"/>
</dbReference>
<evidence type="ECO:0000256" key="3">
    <source>
        <dbReference type="ARBA" id="ARBA00023295"/>
    </source>
</evidence>
<organism evidence="5 6">
    <name type="scientific">Ceratobasidium theobromae</name>
    <dbReference type="NCBI Taxonomy" id="1582974"/>
    <lineage>
        <taxon>Eukaryota</taxon>
        <taxon>Fungi</taxon>
        <taxon>Dikarya</taxon>
        <taxon>Basidiomycota</taxon>
        <taxon>Agaricomycotina</taxon>
        <taxon>Agaricomycetes</taxon>
        <taxon>Cantharellales</taxon>
        <taxon>Ceratobasidiaceae</taxon>
        <taxon>Ceratobasidium</taxon>
    </lineage>
</organism>